<evidence type="ECO:0000313" key="1">
    <source>
        <dbReference type="EMBL" id="EKC30547.1"/>
    </source>
</evidence>
<protein>
    <submittedName>
        <fullName evidence="1">Uncharacterized protein</fullName>
    </submittedName>
</protein>
<dbReference type="AlphaFoldDB" id="K1Q2D5"/>
<dbReference type="HOGENOM" id="CLU_2160789_0_0_1"/>
<dbReference type="InParanoid" id="K1Q2D5"/>
<proteinExistence type="predicted"/>
<accession>K1Q2D5</accession>
<sequence>MDALQTDLDRIASGWNCHVIWPQRGYGELPSGKPDVLYFVPALTDGQDFKTRVNAENVDLCINMYRKKKETCSEEFKELVFLIKPDVQIPVHPDEVLQLFIELNDALKDYV</sequence>
<dbReference type="EMBL" id="JH817020">
    <property type="protein sequence ID" value="EKC30547.1"/>
    <property type="molecule type" value="Genomic_DNA"/>
</dbReference>
<reference evidence="1" key="1">
    <citation type="journal article" date="2012" name="Nature">
        <title>The oyster genome reveals stress adaptation and complexity of shell formation.</title>
        <authorList>
            <person name="Zhang G."/>
            <person name="Fang X."/>
            <person name="Guo X."/>
            <person name="Li L."/>
            <person name="Luo R."/>
            <person name="Xu F."/>
            <person name="Yang P."/>
            <person name="Zhang L."/>
            <person name="Wang X."/>
            <person name="Qi H."/>
            <person name="Xiong Z."/>
            <person name="Que H."/>
            <person name="Xie Y."/>
            <person name="Holland P.W."/>
            <person name="Paps J."/>
            <person name="Zhu Y."/>
            <person name="Wu F."/>
            <person name="Chen Y."/>
            <person name="Wang J."/>
            <person name="Peng C."/>
            <person name="Meng J."/>
            <person name="Yang L."/>
            <person name="Liu J."/>
            <person name="Wen B."/>
            <person name="Zhang N."/>
            <person name="Huang Z."/>
            <person name="Zhu Q."/>
            <person name="Feng Y."/>
            <person name="Mount A."/>
            <person name="Hedgecock D."/>
            <person name="Xu Z."/>
            <person name="Liu Y."/>
            <person name="Domazet-Loso T."/>
            <person name="Du Y."/>
            <person name="Sun X."/>
            <person name="Zhang S."/>
            <person name="Liu B."/>
            <person name="Cheng P."/>
            <person name="Jiang X."/>
            <person name="Li J."/>
            <person name="Fan D."/>
            <person name="Wang W."/>
            <person name="Fu W."/>
            <person name="Wang T."/>
            <person name="Wang B."/>
            <person name="Zhang J."/>
            <person name="Peng Z."/>
            <person name="Li Y."/>
            <person name="Li N."/>
            <person name="Wang J."/>
            <person name="Chen M."/>
            <person name="He Y."/>
            <person name="Tan F."/>
            <person name="Song X."/>
            <person name="Zheng Q."/>
            <person name="Huang R."/>
            <person name="Yang H."/>
            <person name="Du X."/>
            <person name="Chen L."/>
            <person name="Yang M."/>
            <person name="Gaffney P.M."/>
            <person name="Wang S."/>
            <person name="Luo L."/>
            <person name="She Z."/>
            <person name="Ming Y."/>
            <person name="Huang W."/>
            <person name="Zhang S."/>
            <person name="Huang B."/>
            <person name="Zhang Y."/>
            <person name="Qu T."/>
            <person name="Ni P."/>
            <person name="Miao G."/>
            <person name="Wang J."/>
            <person name="Wang Q."/>
            <person name="Steinberg C.E."/>
            <person name="Wang H."/>
            <person name="Li N."/>
            <person name="Qian L."/>
            <person name="Zhang G."/>
            <person name="Li Y."/>
            <person name="Yang H."/>
            <person name="Liu X."/>
            <person name="Wang J."/>
            <person name="Yin Y."/>
            <person name="Wang J."/>
        </authorList>
    </citation>
    <scope>NUCLEOTIDE SEQUENCE [LARGE SCALE GENOMIC DNA]</scope>
    <source>
        <strain evidence="1">05x7-T-G4-1.051#20</strain>
    </source>
</reference>
<name>K1Q2D5_MAGGI</name>
<gene>
    <name evidence="1" type="ORF">CGI_10006531</name>
</gene>
<organism evidence="1">
    <name type="scientific">Magallana gigas</name>
    <name type="common">Pacific oyster</name>
    <name type="synonym">Crassostrea gigas</name>
    <dbReference type="NCBI Taxonomy" id="29159"/>
    <lineage>
        <taxon>Eukaryota</taxon>
        <taxon>Metazoa</taxon>
        <taxon>Spiralia</taxon>
        <taxon>Lophotrochozoa</taxon>
        <taxon>Mollusca</taxon>
        <taxon>Bivalvia</taxon>
        <taxon>Autobranchia</taxon>
        <taxon>Pteriomorphia</taxon>
        <taxon>Ostreida</taxon>
        <taxon>Ostreoidea</taxon>
        <taxon>Ostreidae</taxon>
        <taxon>Magallana</taxon>
    </lineage>
</organism>